<protein>
    <recommendedName>
        <fullName evidence="2">Phosphatidic acid phosphatase type 2/haloperoxidase domain-containing protein</fullName>
    </recommendedName>
</protein>
<dbReference type="PANTHER" id="PTHR14969">
    <property type="entry name" value="SPHINGOSINE-1-PHOSPHATE PHOSPHOHYDROLASE"/>
    <property type="match status" value="1"/>
</dbReference>
<dbReference type="Gene3D" id="1.20.144.10">
    <property type="entry name" value="Phosphatidic acid phosphatase type 2/haloperoxidase"/>
    <property type="match status" value="1"/>
</dbReference>
<keyword evidence="1" id="KW-0812">Transmembrane</keyword>
<keyword evidence="1" id="KW-1133">Transmembrane helix</keyword>
<keyword evidence="1" id="KW-0472">Membrane</keyword>
<name>A0A383A3U1_9ZZZZ</name>
<feature type="transmembrane region" description="Helical" evidence="1">
    <location>
        <begin position="21"/>
        <end position="40"/>
    </location>
</feature>
<dbReference type="PANTHER" id="PTHR14969:SF13">
    <property type="entry name" value="AT30094P"/>
    <property type="match status" value="1"/>
</dbReference>
<dbReference type="SMART" id="SM00014">
    <property type="entry name" value="acidPPc"/>
    <property type="match status" value="1"/>
</dbReference>
<feature type="domain" description="Phosphatidic acid phosphatase type 2/haloperoxidase" evidence="2">
    <location>
        <begin position="98"/>
        <end position="212"/>
    </location>
</feature>
<dbReference type="AlphaFoldDB" id="A0A383A3U1"/>
<dbReference type="SUPFAM" id="SSF48317">
    <property type="entry name" value="Acid phosphatase/Vanadium-dependent haloperoxidase"/>
    <property type="match status" value="1"/>
</dbReference>
<feature type="transmembrane region" description="Helical" evidence="1">
    <location>
        <begin position="139"/>
        <end position="159"/>
    </location>
</feature>
<feature type="transmembrane region" description="Helical" evidence="1">
    <location>
        <begin position="100"/>
        <end position="119"/>
    </location>
</feature>
<feature type="transmembrane region" description="Helical" evidence="1">
    <location>
        <begin position="193"/>
        <end position="214"/>
    </location>
</feature>
<evidence type="ECO:0000313" key="3">
    <source>
        <dbReference type="EMBL" id="SVE02291.1"/>
    </source>
</evidence>
<gene>
    <name evidence="3" type="ORF">METZ01_LOCUS455145</name>
</gene>
<reference evidence="3" key="1">
    <citation type="submission" date="2018-05" db="EMBL/GenBank/DDBJ databases">
        <authorList>
            <person name="Lanie J.A."/>
            <person name="Ng W.-L."/>
            <person name="Kazmierczak K.M."/>
            <person name="Andrzejewski T.M."/>
            <person name="Davidsen T.M."/>
            <person name="Wayne K.J."/>
            <person name="Tettelin H."/>
            <person name="Glass J.I."/>
            <person name="Rusch D."/>
            <person name="Podicherti R."/>
            <person name="Tsui H.-C.T."/>
            <person name="Winkler M.E."/>
        </authorList>
    </citation>
    <scope>NUCLEOTIDE SEQUENCE</scope>
</reference>
<organism evidence="3">
    <name type="scientific">marine metagenome</name>
    <dbReference type="NCBI Taxonomy" id="408172"/>
    <lineage>
        <taxon>unclassified sequences</taxon>
        <taxon>metagenomes</taxon>
        <taxon>ecological metagenomes</taxon>
    </lineage>
</organism>
<dbReference type="InterPro" id="IPR000326">
    <property type="entry name" value="PAP2/HPO"/>
</dbReference>
<feature type="transmembrane region" description="Helical" evidence="1">
    <location>
        <begin position="171"/>
        <end position="187"/>
    </location>
</feature>
<dbReference type="Pfam" id="PF01569">
    <property type="entry name" value="PAP2"/>
    <property type="match status" value="1"/>
</dbReference>
<feature type="transmembrane region" description="Helical" evidence="1">
    <location>
        <begin position="74"/>
        <end position="93"/>
    </location>
</feature>
<evidence type="ECO:0000256" key="1">
    <source>
        <dbReference type="SAM" id="Phobius"/>
    </source>
</evidence>
<proteinExistence type="predicted"/>
<sequence length="236" mass="25515">MRKDAERAMNEEIAVAPRARVIWPAPALLVVASVILTLAARGEGPFSGERHLTLWMHRNSPAPVDWMGAAVDPLVTDLTAPMVFAAIFLAVWWRWGRHPAIVLGLAGAFTALTRIGDIVERPRPTASGAWTDHHFGNGGYPSGHVVFTVLVLGTLALLARHYSSPGVARRLAVLAVALSAITAWTRISDLNHWPLDVFGGLTMASAALFGVSYVERRLDAFTAGRTRLRDLLGLST</sequence>
<dbReference type="InterPro" id="IPR036938">
    <property type="entry name" value="PAP2/HPO_sf"/>
</dbReference>
<dbReference type="EMBL" id="UINC01188870">
    <property type="protein sequence ID" value="SVE02291.1"/>
    <property type="molecule type" value="Genomic_DNA"/>
</dbReference>
<evidence type="ECO:0000259" key="2">
    <source>
        <dbReference type="SMART" id="SM00014"/>
    </source>
</evidence>
<accession>A0A383A3U1</accession>